<dbReference type="Pfam" id="PF03732">
    <property type="entry name" value="Retrotrans_gag"/>
    <property type="match status" value="1"/>
</dbReference>
<feature type="region of interest" description="Disordered" evidence="1">
    <location>
        <begin position="1"/>
        <end position="56"/>
    </location>
</feature>
<comment type="caution">
    <text evidence="3">The sequence shown here is derived from an EMBL/GenBank/DDBJ whole genome shotgun (WGS) entry which is preliminary data.</text>
</comment>
<gene>
    <name evidence="3" type="ORF">CK203_043644</name>
</gene>
<name>A0A438HYK6_VITVI</name>
<proteinExistence type="predicted"/>
<dbReference type="Proteomes" id="UP000288805">
    <property type="component" value="Unassembled WGS sequence"/>
</dbReference>
<feature type="compositionally biased region" description="Polar residues" evidence="1">
    <location>
        <begin position="22"/>
        <end position="32"/>
    </location>
</feature>
<protein>
    <recommendedName>
        <fullName evidence="2">Retrotransposon gag domain-containing protein</fullName>
    </recommendedName>
</protein>
<evidence type="ECO:0000313" key="4">
    <source>
        <dbReference type="Proteomes" id="UP000288805"/>
    </source>
</evidence>
<evidence type="ECO:0000256" key="1">
    <source>
        <dbReference type="SAM" id="MobiDB-lite"/>
    </source>
</evidence>
<sequence length="361" mass="40706">MPREVRTSLHYGGRARLRSGHSKGSMSGSNVEETSEQTRGRKIKPTAWGRGRKDKSRDAIANMEARLAKVELAMVDTREGGGLDRARHGEGLRGSKGSRFKTLIRGARPTISAGVTRGVHVLPRQARVMATHEAPRVEVPKPHTFSDKKDPKELENFLWHVECYFEAIALTDEATKVRTATLYLTDNATLWWHRRQFYPEDVTYLARKNMKRLKHTGSIREYVKEFSTLMLETPNMSEEELLFNLMDNFQSWAEQKGDSSKPKPRSKGNHAKAGETRDQGGTLLKKDQARDYPKRKALNAMIKEKEKEGNAHVRSLQLLNALKAKSVPKTPQSKGLMYVEALVNGMDTKALVDTGATHNFV</sequence>
<accession>A0A438HYK6</accession>
<feature type="compositionally biased region" description="Basic and acidic residues" evidence="1">
    <location>
        <begin position="272"/>
        <end position="289"/>
    </location>
</feature>
<organism evidence="3 4">
    <name type="scientific">Vitis vinifera</name>
    <name type="common">Grape</name>
    <dbReference type="NCBI Taxonomy" id="29760"/>
    <lineage>
        <taxon>Eukaryota</taxon>
        <taxon>Viridiplantae</taxon>
        <taxon>Streptophyta</taxon>
        <taxon>Embryophyta</taxon>
        <taxon>Tracheophyta</taxon>
        <taxon>Spermatophyta</taxon>
        <taxon>Magnoliopsida</taxon>
        <taxon>eudicotyledons</taxon>
        <taxon>Gunneridae</taxon>
        <taxon>Pentapetalae</taxon>
        <taxon>rosids</taxon>
        <taxon>Vitales</taxon>
        <taxon>Vitaceae</taxon>
        <taxon>Viteae</taxon>
        <taxon>Vitis</taxon>
    </lineage>
</organism>
<feature type="domain" description="Retrotransposon gag" evidence="2">
    <location>
        <begin position="194"/>
        <end position="246"/>
    </location>
</feature>
<dbReference type="AlphaFoldDB" id="A0A438HYK6"/>
<dbReference type="EMBL" id="QGNW01000163">
    <property type="protein sequence ID" value="RVW89537.1"/>
    <property type="molecule type" value="Genomic_DNA"/>
</dbReference>
<reference evidence="3 4" key="1">
    <citation type="journal article" date="2018" name="PLoS Genet.">
        <title>Population sequencing reveals clonal diversity and ancestral inbreeding in the grapevine cultivar Chardonnay.</title>
        <authorList>
            <person name="Roach M.J."/>
            <person name="Johnson D.L."/>
            <person name="Bohlmann J."/>
            <person name="van Vuuren H.J."/>
            <person name="Jones S.J."/>
            <person name="Pretorius I.S."/>
            <person name="Schmidt S.A."/>
            <person name="Borneman A.R."/>
        </authorList>
    </citation>
    <scope>NUCLEOTIDE SEQUENCE [LARGE SCALE GENOMIC DNA]</scope>
    <source>
        <strain evidence="4">cv. Chardonnay</strain>
        <tissue evidence="3">Leaf</tissue>
    </source>
</reference>
<feature type="region of interest" description="Disordered" evidence="1">
    <location>
        <begin position="254"/>
        <end position="289"/>
    </location>
</feature>
<feature type="compositionally biased region" description="Basic residues" evidence="1">
    <location>
        <begin position="40"/>
        <end position="54"/>
    </location>
</feature>
<dbReference type="Gene3D" id="2.40.70.10">
    <property type="entry name" value="Acid Proteases"/>
    <property type="match status" value="1"/>
</dbReference>
<dbReference type="InterPro" id="IPR021109">
    <property type="entry name" value="Peptidase_aspartic_dom_sf"/>
</dbReference>
<evidence type="ECO:0000313" key="3">
    <source>
        <dbReference type="EMBL" id="RVW89537.1"/>
    </source>
</evidence>
<evidence type="ECO:0000259" key="2">
    <source>
        <dbReference type="Pfam" id="PF03732"/>
    </source>
</evidence>
<dbReference type="InterPro" id="IPR005162">
    <property type="entry name" value="Retrotrans_gag_dom"/>
</dbReference>